<evidence type="ECO:0000313" key="1">
    <source>
        <dbReference type="EMBL" id="QJA63382.1"/>
    </source>
</evidence>
<accession>A0A6M3J364</accession>
<reference evidence="1" key="1">
    <citation type="submission" date="2020-03" db="EMBL/GenBank/DDBJ databases">
        <title>The deep terrestrial virosphere.</title>
        <authorList>
            <person name="Holmfeldt K."/>
            <person name="Nilsson E."/>
            <person name="Simone D."/>
            <person name="Lopez-Fernandez M."/>
            <person name="Wu X."/>
            <person name="de Brujin I."/>
            <person name="Lundin D."/>
            <person name="Andersson A."/>
            <person name="Bertilsson S."/>
            <person name="Dopson M."/>
        </authorList>
    </citation>
    <scope>NUCLEOTIDE SEQUENCE</scope>
    <source>
        <strain evidence="1">MM415B00633</strain>
    </source>
</reference>
<dbReference type="EMBL" id="MT141495">
    <property type="protein sequence ID" value="QJA63382.1"/>
    <property type="molecule type" value="Genomic_DNA"/>
</dbReference>
<dbReference type="InterPro" id="IPR013324">
    <property type="entry name" value="RNA_pol_sigma_r3/r4-like"/>
</dbReference>
<dbReference type="Gene3D" id="1.10.10.10">
    <property type="entry name" value="Winged helix-like DNA-binding domain superfamily/Winged helix DNA-binding domain"/>
    <property type="match status" value="1"/>
</dbReference>
<protein>
    <submittedName>
        <fullName evidence="1">Uncharacterized protein</fullName>
    </submittedName>
</protein>
<dbReference type="InterPro" id="IPR036388">
    <property type="entry name" value="WH-like_DNA-bd_sf"/>
</dbReference>
<organism evidence="1">
    <name type="scientific">viral metagenome</name>
    <dbReference type="NCBI Taxonomy" id="1070528"/>
    <lineage>
        <taxon>unclassified sequences</taxon>
        <taxon>metagenomes</taxon>
        <taxon>organismal metagenomes</taxon>
    </lineage>
</organism>
<name>A0A6M3J364_9ZZZZ</name>
<proteinExistence type="predicted"/>
<sequence length="89" mass="10843">MRFSETKKEKIVDRYIQIFNSISCRNIEVFKRRQSGVSFEELAATFNISRQRCQQIHSKIEWKIKLFIMLMKKDIEDSKQLFIEKYKMS</sequence>
<dbReference type="AlphaFoldDB" id="A0A6M3J364"/>
<gene>
    <name evidence="1" type="ORF">MM415B00633_0066</name>
</gene>
<dbReference type="SUPFAM" id="SSF88659">
    <property type="entry name" value="Sigma3 and sigma4 domains of RNA polymerase sigma factors"/>
    <property type="match status" value="1"/>
</dbReference>